<dbReference type="STRING" id="1121338.CLTEP_26050"/>
<sequence>MSRHCSCYCKHNRCCSCYNKCGSCYNRCGSYNRCGQGGCNFPSFIILILILLQFKGNSCGCSQGIDKGIIFVIALYYLSCCNPCSKGLIGGY</sequence>
<dbReference type="Proteomes" id="UP000075531">
    <property type="component" value="Unassembled WGS sequence"/>
</dbReference>
<name>A0A151AT05_9CLOT</name>
<comment type="caution">
    <text evidence="1">The sequence shown here is derived from an EMBL/GenBank/DDBJ whole genome shotgun (WGS) entry which is preliminary data.</text>
</comment>
<dbReference type="AlphaFoldDB" id="A0A151AT05"/>
<evidence type="ECO:0000313" key="1">
    <source>
        <dbReference type="EMBL" id="KYH30517.1"/>
    </source>
</evidence>
<gene>
    <name evidence="1" type="ORF">CLTEP_26050</name>
</gene>
<dbReference type="EMBL" id="LTBA01000069">
    <property type="protein sequence ID" value="KYH30517.1"/>
    <property type="molecule type" value="Genomic_DNA"/>
</dbReference>
<dbReference type="OrthoDB" id="1928511at2"/>
<reference evidence="1 2" key="1">
    <citation type="submission" date="2016-02" db="EMBL/GenBank/DDBJ databases">
        <title>Genome sequence of Clostridium tepidiprofundi DSM 19306.</title>
        <authorList>
            <person name="Poehlein A."/>
            <person name="Daniel R."/>
        </authorList>
    </citation>
    <scope>NUCLEOTIDE SEQUENCE [LARGE SCALE GENOMIC DNA]</scope>
    <source>
        <strain evidence="1 2">DSM 19306</strain>
    </source>
</reference>
<dbReference type="PATRIC" id="fig|1121338.3.peg.2707"/>
<keyword evidence="2" id="KW-1185">Reference proteome</keyword>
<protein>
    <submittedName>
        <fullName evidence="1">Uncharacterized protein</fullName>
    </submittedName>
</protein>
<organism evidence="1 2">
    <name type="scientific">Clostridium tepidiprofundi DSM 19306</name>
    <dbReference type="NCBI Taxonomy" id="1121338"/>
    <lineage>
        <taxon>Bacteria</taxon>
        <taxon>Bacillati</taxon>
        <taxon>Bacillota</taxon>
        <taxon>Clostridia</taxon>
        <taxon>Eubacteriales</taxon>
        <taxon>Clostridiaceae</taxon>
        <taxon>Clostridium</taxon>
    </lineage>
</organism>
<accession>A0A151AT05</accession>
<evidence type="ECO:0000313" key="2">
    <source>
        <dbReference type="Proteomes" id="UP000075531"/>
    </source>
</evidence>
<proteinExistence type="predicted"/>